<dbReference type="Proteomes" id="UP001209878">
    <property type="component" value="Unassembled WGS sequence"/>
</dbReference>
<sequence length="234" mass="26237">MPKNSYVSFFSAGQHVASANIDIRLGFLRKVYGIVSAQLLFTTFIGALFILCEPVKAFVQGSQLLFYGSAIASLALLFAMNLMSKETPTNYVLLTMFTGCEGILVGTVVTFYKPQIVLGAFVLTCAVTLALTIYTLQSKKDFSVWGAGLFSVLWILLLASFMQLFLRNPMLDFVIAVSSAVLFCLYIIYDTHMIMHKVSAEEYIHASITLYLDIINLFLYILRILNDLSERKRR</sequence>
<evidence type="ECO:0000256" key="5">
    <source>
        <dbReference type="RuleBase" id="RU004379"/>
    </source>
</evidence>
<evidence type="ECO:0000256" key="1">
    <source>
        <dbReference type="ARBA" id="ARBA00004141"/>
    </source>
</evidence>
<dbReference type="PANTHER" id="PTHR23291">
    <property type="entry name" value="BAX INHIBITOR-RELATED"/>
    <property type="match status" value="1"/>
</dbReference>
<dbReference type="GO" id="GO:0016020">
    <property type="term" value="C:membrane"/>
    <property type="evidence" value="ECO:0007669"/>
    <property type="project" value="UniProtKB-SubCell"/>
</dbReference>
<dbReference type="AlphaFoldDB" id="A0AAD9PD50"/>
<comment type="subcellular location">
    <subcellularLocation>
        <location evidence="1">Membrane</location>
        <topology evidence="1">Multi-pass membrane protein</topology>
    </subcellularLocation>
</comment>
<feature type="transmembrane region" description="Helical" evidence="5">
    <location>
        <begin position="173"/>
        <end position="189"/>
    </location>
</feature>
<dbReference type="InterPro" id="IPR006214">
    <property type="entry name" value="Bax_inhibitor_1-related"/>
</dbReference>
<organism evidence="6 7">
    <name type="scientific">Ridgeia piscesae</name>
    <name type="common">Tubeworm</name>
    <dbReference type="NCBI Taxonomy" id="27915"/>
    <lineage>
        <taxon>Eukaryota</taxon>
        <taxon>Metazoa</taxon>
        <taxon>Spiralia</taxon>
        <taxon>Lophotrochozoa</taxon>
        <taxon>Annelida</taxon>
        <taxon>Polychaeta</taxon>
        <taxon>Sedentaria</taxon>
        <taxon>Canalipalpata</taxon>
        <taxon>Sabellida</taxon>
        <taxon>Siboglinidae</taxon>
        <taxon>Ridgeia</taxon>
    </lineage>
</organism>
<accession>A0AAD9PD50</accession>
<protein>
    <submittedName>
        <fullName evidence="6">Uncharacterized protein</fullName>
    </submittedName>
</protein>
<evidence type="ECO:0000313" key="7">
    <source>
        <dbReference type="Proteomes" id="UP001209878"/>
    </source>
</evidence>
<comment type="caution">
    <text evidence="6">The sequence shown here is derived from an EMBL/GenBank/DDBJ whole genome shotgun (WGS) entry which is preliminary data.</text>
</comment>
<feature type="transmembrane region" description="Helical" evidence="5">
    <location>
        <begin position="31"/>
        <end position="52"/>
    </location>
</feature>
<evidence type="ECO:0000313" key="6">
    <source>
        <dbReference type="EMBL" id="KAK2192528.1"/>
    </source>
</evidence>
<dbReference type="EMBL" id="JAODUO010000028">
    <property type="protein sequence ID" value="KAK2192528.1"/>
    <property type="molecule type" value="Genomic_DNA"/>
</dbReference>
<keyword evidence="7" id="KW-1185">Reference proteome</keyword>
<evidence type="ECO:0000256" key="3">
    <source>
        <dbReference type="ARBA" id="ARBA00022989"/>
    </source>
</evidence>
<comment type="similarity">
    <text evidence="5">Belongs to the BI1 family.</text>
</comment>
<name>A0AAD9PD50_RIDPI</name>
<proteinExistence type="inferred from homology"/>
<dbReference type="Pfam" id="PF01027">
    <property type="entry name" value="Bax1-I"/>
    <property type="match status" value="1"/>
</dbReference>
<keyword evidence="2 5" id="KW-0812">Transmembrane</keyword>
<evidence type="ECO:0000256" key="4">
    <source>
        <dbReference type="ARBA" id="ARBA00023136"/>
    </source>
</evidence>
<feature type="transmembrane region" description="Helical" evidence="5">
    <location>
        <begin position="64"/>
        <end position="83"/>
    </location>
</feature>
<keyword evidence="3 5" id="KW-1133">Transmembrane helix</keyword>
<evidence type="ECO:0000256" key="2">
    <source>
        <dbReference type="ARBA" id="ARBA00022692"/>
    </source>
</evidence>
<feature type="transmembrane region" description="Helical" evidence="5">
    <location>
        <begin position="204"/>
        <end position="225"/>
    </location>
</feature>
<reference evidence="6" key="1">
    <citation type="journal article" date="2023" name="Mol. Biol. Evol.">
        <title>Third-Generation Sequencing Reveals the Adaptive Role of the Epigenome in Three Deep-Sea Polychaetes.</title>
        <authorList>
            <person name="Perez M."/>
            <person name="Aroh O."/>
            <person name="Sun Y."/>
            <person name="Lan Y."/>
            <person name="Juniper S.K."/>
            <person name="Young C.R."/>
            <person name="Angers B."/>
            <person name="Qian P.Y."/>
        </authorList>
    </citation>
    <scope>NUCLEOTIDE SEQUENCE</scope>
    <source>
        <strain evidence="6">R07B-5</strain>
    </source>
</reference>
<gene>
    <name evidence="6" type="ORF">NP493_28g04037</name>
</gene>
<dbReference type="GO" id="GO:0043066">
    <property type="term" value="P:negative regulation of apoptotic process"/>
    <property type="evidence" value="ECO:0007669"/>
    <property type="project" value="TreeGrafter"/>
</dbReference>
<feature type="transmembrane region" description="Helical" evidence="5">
    <location>
        <begin position="116"/>
        <end position="136"/>
    </location>
</feature>
<feature type="transmembrane region" description="Helical" evidence="5">
    <location>
        <begin position="142"/>
        <end position="166"/>
    </location>
</feature>
<feature type="transmembrane region" description="Helical" evidence="5">
    <location>
        <begin position="89"/>
        <end position="109"/>
    </location>
</feature>
<keyword evidence="4 5" id="KW-0472">Membrane</keyword>
<dbReference type="PANTHER" id="PTHR23291:SF50">
    <property type="entry name" value="PROTEIN LIFEGUARD 4"/>
    <property type="match status" value="1"/>
</dbReference>